<dbReference type="PROSITE" id="PS50039">
    <property type="entry name" value="FORK_HEAD_3"/>
    <property type="match status" value="1"/>
</dbReference>
<dbReference type="GO" id="GO:0005634">
    <property type="term" value="C:nucleus"/>
    <property type="evidence" value="ECO:0007669"/>
    <property type="project" value="UniProtKB-SubCell"/>
</dbReference>
<feature type="region of interest" description="Disordered" evidence="7">
    <location>
        <begin position="1"/>
        <end position="30"/>
    </location>
</feature>
<dbReference type="SUPFAM" id="SSF46785">
    <property type="entry name" value="Winged helix' DNA-binding domain"/>
    <property type="match status" value="1"/>
</dbReference>
<dbReference type="GO" id="GO:0000978">
    <property type="term" value="F:RNA polymerase II cis-regulatory region sequence-specific DNA binding"/>
    <property type="evidence" value="ECO:0007669"/>
    <property type="project" value="TreeGrafter"/>
</dbReference>
<protein>
    <recommendedName>
        <fullName evidence="8">Fork-head domain-containing protein</fullName>
    </recommendedName>
</protein>
<proteinExistence type="predicted"/>
<gene>
    <name evidence="9" type="ORF">LTR62_005678</name>
</gene>
<organism evidence="9 10">
    <name type="scientific">Meristemomyces frigidus</name>
    <dbReference type="NCBI Taxonomy" id="1508187"/>
    <lineage>
        <taxon>Eukaryota</taxon>
        <taxon>Fungi</taxon>
        <taxon>Dikarya</taxon>
        <taxon>Ascomycota</taxon>
        <taxon>Pezizomycotina</taxon>
        <taxon>Dothideomycetes</taxon>
        <taxon>Dothideomycetidae</taxon>
        <taxon>Mycosphaerellales</taxon>
        <taxon>Teratosphaeriaceae</taxon>
        <taxon>Meristemomyces</taxon>
    </lineage>
</organism>
<dbReference type="Pfam" id="PF00250">
    <property type="entry name" value="Forkhead"/>
    <property type="match status" value="1"/>
</dbReference>
<comment type="caution">
    <text evidence="9">The sequence shown here is derived from an EMBL/GenBank/DDBJ whole genome shotgun (WGS) entry which is preliminary data.</text>
</comment>
<feature type="domain" description="Fork-head" evidence="8">
    <location>
        <begin position="231"/>
        <end position="324"/>
    </location>
</feature>
<evidence type="ECO:0000313" key="10">
    <source>
        <dbReference type="Proteomes" id="UP001310890"/>
    </source>
</evidence>
<evidence type="ECO:0000256" key="6">
    <source>
        <dbReference type="PROSITE-ProRule" id="PRU00089"/>
    </source>
</evidence>
<evidence type="ECO:0000256" key="3">
    <source>
        <dbReference type="ARBA" id="ARBA00023125"/>
    </source>
</evidence>
<evidence type="ECO:0000256" key="1">
    <source>
        <dbReference type="ARBA" id="ARBA00004123"/>
    </source>
</evidence>
<feature type="region of interest" description="Disordered" evidence="7">
    <location>
        <begin position="175"/>
        <end position="224"/>
    </location>
</feature>
<feature type="DNA-binding region" description="Fork-head" evidence="6">
    <location>
        <begin position="231"/>
        <end position="324"/>
    </location>
</feature>
<keyword evidence="3 6" id="KW-0238">DNA-binding</keyword>
<reference evidence="9" key="1">
    <citation type="submission" date="2023-08" db="EMBL/GenBank/DDBJ databases">
        <title>Black Yeasts Isolated from many extreme environments.</title>
        <authorList>
            <person name="Coleine C."/>
            <person name="Stajich J.E."/>
            <person name="Selbmann L."/>
        </authorList>
    </citation>
    <scope>NUCLEOTIDE SEQUENCE</scope>
    <source>
        <strain evidence="9">CCFEE 5401</strain>
    </source>
</reference>
<dbReference type="InterPro" id="IPR001766">
    <property type="entry name" value="Fork_head_dom"/>
</dbReference>
<dbReference type="GO" id="GO:0000981">
    <property type="term" value="F:DNA-binding transcription factor activity, RNA polymerase II-specific"/>
    <property type="evidence" value="ECO:0007669"/>
    <property type="project" value="TreeGrafter"/>
</dbReference>
<keyword evidence="2" id="KW-0805">Transcription regulation</keyword>
<dbReference type="EMBL" id="JAVRRL010000047">
    <property type="protein sequence ID" value="KAK5110638.1"/>
    <property type="molecule type" value="Genomic_DNA"/>
</dbReference>
<evidence type="ECO:0000313" key="9">
    <source>
        <dbReference type="EMBL" id="KAK5110638.1"/>
    </source>
</evidence>
<dbReference type="PROSITE" id="PS00658">
    <property type="entry name" value="FORK_HEAD_2"/>
    <property type="match status" value="1"/>
</dbReference>
<keyword evidence="4" id="KW-0804">Transcription</keyword>
<evidence type="ECO:0000259" key="8">
    <source>
        <dbReference type="PROSITE" id="PS50039"/>
    </source>
</evidence>
<dbReference type="InterPro" id="IPR030456">
    <property type="entry name" value="TF_fork_head_CS_2"/>
</dbReference>
<dbReference type="AlphaFoldDB" id="A0AAN7TDC0"/>
<dbReference type="SMART" id="SM00339">
    <property type="entry name" value="FH"/>
    <property type="match status" value="1"/>
</dbReference>
<dbReference type="InterPro" id="IPR036388">
    <property type="entry name" value="WH-like_DNA-bd_sf"/>
</dbReference>
<evidence type="ECO:0000256" key="4">
    <source>
        <dbReference type="ARBA" id="ARBA00023163"/>
    </source>
</evidence>
<name>A0AAN7TDC0_9PEZI</name>
<dbReference type="PANTHER" id="PTHR45881">
    <property type="entry name" value="CHECKPOINT SUPPRESSOR 1-LIKE, ISOFORM A-RELATED"/>
    <property type="match status" value="1"/>
</dbReference>
<evidence type="ECO:0000256" key="5">
    <source>
        <dbReference type="ARBA" id="ARBA00023242"/>
    </source>
</evidence>
<dbReference type="PANTHER" id="PTHR45881:SF5">
    <property type="entry name" value="FORK-HEAD DOMAIN-CONTAINING PROTEIN"/>
    <property type="match status" value="1"/>
</dbReference>
<evidence type="ECO:0000256" key="2">
    <source>
        <dbReference type="ARBA" id="ARBA00023015"/>
    </source>
</evidence>
<accession>A0AAN7TDC0</accession>
<sequence length="522" mass="58242">MQVHNSTWPESFDQAPMINAPYDLSPTSNDCQAARKTSQENWDEIMNDVEAGRITSPIEHDFNMDNQQLPTAIEAHEVPRQSIEMSATLGAHPPLSQAGDYHSFYPHMHSEPVYGTWSATNTSMPPTYAPSIPEDEKWFAPLPQQQQQMMMTMPRTGLPAHIPSSYDSLVSYHQPAHHPMARPSPMLSAGSPPDSDYMEDSMSPYGGIPSPWLERVPSEEEDGIEPADPCYAQLLYQCLRTAPDNVMSLKELYDWVKEHSQKAKDPANRGWQNSVRHNLSMNAAFERVPPCESHGIKKGSLWRLTNAALRDGVISTTRYRKDPKHKPLKRSVPALKRQLSGAKGGQATRAAQRRQQQLREARSFPNMNSRLRHQQHFPSPTSSMRHQGPNIFNPNPLPMYNHGLPNVHSHYTSMLEAPTSPYFIGMDDPTMSPAPRSALLTPPQVQVLYDLHGHKLSSPAMTNFDFGHIDFTNGGMIGQEPLQDPYTPDTPSLGTEASFMSEEGMQAGIGGDDPTDYSAEIA</sequence>
<dbReference type="Proteomes" id="UP001310890">
    <property type="component" value="Unassembled WGS sequence"/>
</dbReference>
<evidence type="ECO:0000256" key="7">
    <source>
        <dbReference type="SAM" id="MobiDB-lite"/>
    </source>
</evidence>
<keyword evidence="5 6" id="KW-0539">Nucleus</keyword>
<dbReference type="Gene3D" id="1.10.10.10">
    <property type="entry name" value="Winged helix-like DNA-binding domain superfamily/Winged helix DNA-binding domain"/>
    <property type="match status" value="1"/>
</dbReference>
<comment type="subcellular location">
    <subcellularLocation>
        <location evidence="1 6">Nucleus</location>
    </subcellularLocation>
</comment>
<dbReference type="InterPro" id="IPR036390">
    <property type="entry name" value="WH_DNA-bd_sf"/>
</dbReference>
<feature type="compositionally biased region" description="Low complexity" evidence="7">
    <location>
        <begin position="345"/>
        <end position="355"/>
    </location>
</feature>
<feature type="region of interest" description="Disordered" evidence="7">
    <location>
        <begin position="338"/>
        <end position="366"/>
    </location>
</feature>